<reference evidence="9" key="2">
    <citation type="submission" date="2020-09" db="EMBL/GenBank/DDBJ databases">
        <authorList>
            <person name="Sun Q."/>
            <person name="Zhou Y."/>
        </authorList>
    </citation>
    <scope>NUCLEOTIDE SEQUENCE</scope>
    <source>
        <strain evidence="9">CGMCC 1.12785</strain>
    </source>
</reference>
<keyword evidence="3 7" id="KW-1133">Transmembrane helix</keyword>
<keyword evidence="4 7" id="KW-0472">Membrane</keyword>
<reference evidence="9" key="1">
    <citation type="journal article" date="2014" name="Int. J. Syst. Evol. Microbiol.">
        <title>Complete genome sequence of Corynebacterium casei LMG S-19264T (=DSM 44701T), isolated from a smear-ripened cheese.</title>
        <authorList>
            <consortium name="US DOE Joint Genome Institute (JGI-PGF)"/>
            <person name="Walter F."/>
            <person name="Albersmeier A."/>
            <person name="Kalinowski J."/>
            <person name="Ruckert C."/>
        </authorList>
    </citation>
    <scope>NUCLEOTIDE SEQUENCE</scope>
    <source>
        <strain evidence="9">CGMCC 1.12785</strain>
    </source>
</reference>
<comment type="subcellular location">
    <subcellularLocation>
        <location evidence="1">Membrane</location>
    </subcellularLocation>
</comment>
<feature type="domain" description="Peptidase S26" evidence="8">
    <location>
        <begin position="33"/>
        <end position="101"/>
    </location>
</feature>
<evidence type="ECO:0000256" key="7">
    <source>
        <dbReference type="SAM" id="Phobius"/>
    </source>
</evidence>
<evidence type="ECO:0000256" key="6">
    <source>
        <dbReference type="SAM" id="MobiDB-lite"/>
    </source>
</evidence>
<dbReference type="Proteomes" id="UP000616114">
    <property type="component" value="Unassembled WGS sequence"/>
</dbReference>
<dbReference type="EC" id="3.4.21.89" evidence="5"/>
<dbReference type="InterPro" id="IPR019533">
    <property type="entry name" value="Peptidase_S26"/>
</dbReference>
<evidence type="ECO:0000259" key="8">
    <source>
        <dbReference type="Pfam" id="PF10502"/>
    </source>
</evidence>
<feature type="region of interest" description="Disordered" evidence="6">
    <location>
        <begin position="175"/>
        <end position="219"/>
    </location>
</feature>
<accession>A0A8J2U0T6</accession>
<dbReference type="GO" id="GO:0006465">
    <property type="term" value="P:signal peptide processing"/>
    <property type="evidence" value="ECO:0007669"/>
    <property type="project" value="UniProtKB-UniRule"/>
</dbReference>
<dbReference type="SUPFAM" id="SSF51306">
    <property type="entry name" value="LexA/Signal peptidase"/>
    <property type="match status" value="1"/>
</dbReference>
<dbReference type="InterPro" id="IPR001733">
    <property type="entry name" value="Peptidase_S26B"/>
</dbReference>
<dbReference type="AlphaFoldDB" id="A0A8J2U0T6"/>
<gene>
    <name evidence="9" type="ORF">GCM10011333_32220</name>
</gene>
<evidence type="ECO:0000313" key="10">
    <source>
        <dbReference type="Proteomes" id="UP000616114"/>
    </source>
</evidence>
<organism evidence="9 10">
    <name type="scientific">Sediminivirga luteola</name>
    <dbReference type="NCBI Taxonomy" id="1774748"/>
    <lineage>
        <taxon>Bacteria</taxon>
        <taxon>Bacillati</taxon>
        <taxon>Actinomycetota</taxon>
        <taxon>Actinomycetes</taxon>
        <taxon>Micrococcales</taxon>
        <taxon>Brevibacteriaceae</taxon>
        <taxon>Sediminivirga</taxon>
    </lineage>
</organism>
<evidence type="ECO:0000256" key="5">
    <source>
        <dbReference type="NCBIfam" id="TIGR02228"/>
    </source>
</evidence>
<dbReference type="InterPro" id="IPR036286">
    <property type="entry name" value="LexA/Signal_pep-like_sf"/>
</dbReference>
<evidence type="ECO:0000256" key="3">
    <source>
        <dbReference type="ARBA" id="ARBA00022989"/>
    </source>
</evidence>
<protein>
    <recommendedName>
        <fullName evidence="5">Signal peptidase I</fullName>
        <ecNumber evidence="5">3.4.21.89</ecNumber>
    </recommendedName>
</protein>
<sequence>MIRSKRRPSPGASRTPWGRRAADVVLSIAALAGTVCIVLVPLAWIFDISIIMFRTGSMVPTLQPGDIAVVREVPADEAAVGDIVTVDREGQLPVTHRVTGIEPAEAPGTYRITMRGDANDTDDPHPYEVRTVRAFMFSVPGIAGGVAFLSDTRVLAVATLVMSVVVGWAFWPRGPVAEEEDEPRRHDDLQEDEPQEDDAGGDDSGADEPSRQPPRRPAR</sequence>
<dbReference type="GO" id="GO:0004252">
    <property type="term" value="F:serine-type endopeptidase activity"/>
    <property type="evidence" value="ECO:0007669"/>
    <property type="project" value="UniProtKB-UniRule"/>
</dbReference>
<evidence type="ECO:0000256" key="1">
    <source>
        <dbReference type="ARBA" id="ARBA00004370"/>
    </source>
</evidence>
<dbReference type="CDD" id="cd06530">
    <property type="entry name" value="S26_SPase_I"/>
    <property type="match status" value="1"/>
</dbReference>
<dbReference type="GO" id="GO:0016020">
    <property type="term" value="C:membrane"/>
    <property type="evidence" value="ECO:0007669"/>
    <property type="project" value="UniProtKB-SubCell"/>
</dbReference>
<feature type="transmembrane region" description="Helical" evidence="7">
    <location>
        <begin position="21"/>
        <end position="46"/>
    </location>
</feature>
<keyword evidence="10" id="KW-1185">Reference proteome</keyword>
<evidence type="ECO:0000313" key="9">
    <source>
        <dbReference type="EMBL" id="GGA26955.1"/>
    </source>
</evidence>
<dbReference type="GO" id="GO:0009003">
    <property type="term" value="F:signal peptidase activity"/>
    <property type="evidence" value="ECO:0007669"/>
    <property type="project" value="UniProtKB-EC"/>
</dbReference>
<dbReference type="Pfam" id="PF10502">
    <property type="entry name" value="Peptidase_S26"/>
    <property type="match status" value="1"/>
</dbReference>
<name>A0A8J2U0T6_9MICO</name>
<comment type="caution">
    <text evidence="9">The sequence shown here is derived from an EMBL/GenBank/DDBJ whole genome shotgun (WGS) entry which is preliminary data.</text>
</comment>
<proteinExistence type="predicted"/>
<evidence type="ECO:0000256" key="2">
    <source>
        <dbReference type="ARBA" id="ARBA00022692"/>
    </source>
</evidence>
<dbReference type="EMBL" id="BMFY01000019">
    <property type="protein sequence ID" value="GGA26955.1"/>
    <property type="molecule type" value="Genomic_DNA"/>
</dbReference>
<feature type="compositionally biased region" description="Acidic residues" evidence="6">
    <location>
        <begin position="189"/>
        <end position="206"/>
    </location>
</feature>
<evidence type="ECO:0000256" key="4">
    <source>
        <dbReference type="ARBA" id="ARBA00023136"/>
    </source>
</evidence>
<keyword evidence="2 7" id="KW-0812">Transmembrane</keyword>
<dbReference type="NCBIfam" id="TIGR02228">
    <property type="entry name" value="sigpep_I_arch"/>
    <property type="match status" value="1"/>
</dbReference>